<gene>
    <name evidence="2" type="ORF">AVEN_237412_1</name>
</gene>
<dbReference type="EMBL" id="BGPR01012076">
    <property type="protein sequence ID" value="GBN54411.1"/>
    <property type="molecule type" value="Genomic_DNA"/>
</dbReference>
<organism evidence="2 3">
    <name type="scientific">Araneus ventricosus</name>
    <name type="common">Orbweaver spider</name>
    <name type="synonym">Epeira ventricosa</name>
    <dbReference type="NCBI Taxonomy" id="182803"/>
    <lineage>
        <taxon>Eukaryota</taxon>
        <taxon>Metazoa</taxon>
        <taxon>Ecdysozoa</taxon>
        <taxon>Arthropoda</taxon>
        <taxon>Chelicerata</taxon>
        <taxon>Arachnida</taxon>
        <taxon>Araneae</taxon>
        <taxon>Araneomorphae</taxon>
        <taxon>Entelegynae</taxon>
        <taxon>Araneoidea</taxon>
        <taxon>Araneidae</taxon>
        <taxon>Araneus</taxon>
    </lineage>
</organism>
<evidence type="ECO:0000313" key="2">
    <source>
        <dbReference type="EMBL" id="GBN54411.1"/>
    </source>
</evidence>
<feature type="region of interest" description="Disordered" evidence="1">
    <location>
        <begin position="1"/>
        <end position="25"/>
    </location>
</feature>
<name>A0A4Y2PT65_ARAVE</name>
<comment type="caution">
    <text evidence="2">The sequence shown here is derived from an EMBL/GenBank/DDBJ whole genome shotgun (WGS) entry which is preliminary data.</text>
</comment>
<reference evidence="2 3" key="1">
    <citation type="journal article" date="2019" name="Sci. Rep.">
        <title>Orb-weaving spider Araneus ventricosus genome elucidates the spidroin gene catalogue.</title>
        <authorList>
            <person name="Kono N."/>
            <person name="Nakamura H."/>
            <person name="Ohtoshi R."/>
            <person name="Moran D.A.P."/>
            <person name="Shinohara A."/>
            <person name="Yoshida Y."/>
            <person name="Fujiwara M."/>
            <person name="Mori M."/>
            <person name="Tomita M."/>
            <person name="Arakawa K."/>
        </authorList>
    </citation>
    <scope>NUCLEOTIDE SEQUENCE [LARGE SCALE GENOMIC DNA]</scope>
</reference>
<evidence type="ECO:0000256" key="1">
    <source>
        <dbReference type="SAM" id="MobiDB-lite"/>
    </source>
</evidence>
<proteinExistence type="predicted"/>
<accession>A0A4Y2PT65</accession>
<sequence length="82" mass="9260">MDCSSNGRAVTAPMDHKKDNSRGQNEFNTKSLLCDIIALKIQVFVISVDHVSDPLFEERCRQCEMSLNVALRLLLFLEVFAS</sequence>
<protein>
    <submittedName>
        <fullName evidence="2">Uncharacterized protein</fullName>
    </submittedName>
</protein>
<keyword evidence="3" id="KW-1185">Reference proteome</keyword>
<evidence type="ECO:0000313" key="3">
    <source>
        <dbReference type="Proteomes" id="UP000499080"/>
    </source>
</evidence>
<dbReference type="AlphaFoldDB" id="A0A4Y2PT65"/>
<dbReference type="Proteomes" id="UP000499080">
    <property type="component" value="Unassembled WGS sequence"/>
</dbReference>